<dbReference type="FunFam" id="3.30.70.360:FF:000001">
    <property type="entry name" value="N-acetyldiaminopimelate deacetylase"/>
    <property type="match status" value="1"/>
</dbReference>
<comment type="caution">
    <text evidence="4">The sequence shown here is derived from an EMBL/GenBank/DDBJ whole genome shotgun (WGS) entry which is preliminary data.</text>
</comment>
<dbReference type="SUPFAM" id="SSF55031">
    <property type="entry name" value="Bacterial exopeptidase dimerisation domain"/>
    <property type="match status" value="1"/>
</dbReference>
<feature type="binding site" evidence="2">
    <location>
        <position position="162"/>
    </location>
    <ligand>
        <name>Mn(2+)</name>
        <dbReference type="ChEBI" id="CHEBI:29035"/>
        <label>2</label>
    </ligand>
</feature>
<dbReference type="NCBIfam" id="TIGR01891">
    <property type="entry name" value="amidohydrolases"/>
    <property type="match status" value="1"/>
</dbReference>
<sequence>MGEIEEIVLSKERLIKWRRHFHRYPELSFQEEKTSQYIYDILQTIPHLEISRPTKYSIMARLIGEQPGKVIAIRADMDALPIQEENQFEFVSNYPGVMHACGHDGHIAMLLGAVYALVEQREKIKGEIRFLFQHAEENFPGGAQEMVAAGVMENVDYIIGAHLWASLEVGKVGVIYGPAMAAPDVFKITIEGKGGHAGIPHETVDSIAIGTQVVTQLQQIVSRLTNPLDSLVLSVTQFHAGTTHNVIPEQAKIEGTIRSLKHELREQTAQRIEKLVKHITESYGANYTFSYEYGYRPVVNDEQVTQLVEHTALELYGRERVVRLQATMAGEDFSAFLQEAPGTFFFIGAGNKEKGILYPHHHPRFTIDEDALPIGVEVFVSSVLNFMSKGDSR</sequence>
<dbReference type="CDD" id="cd08021">
    <property type="entry name" value="M20_Acy1_YhaA-like"/>
    <property type="match status" value="1"/>
</dbReference>
<reference evidence="4 5" key="1">
    <citation type="submission" date="2017-02" db="EMBL/GenBank/DDBJ databases">
        <title>Bacillus pseudomycoides isolate FSL K6-0042.</title>
        <authorList>
            <person name="Kovac J."/>
        </authorList>
    </citation>
    <scope>NUCLEOTIDE SEQUENCE [LARGE SCALE GENOMIC DNA]</scope>
    <source>
        <strain evidence="4 5">FSL K6-0042</strain>
    </source>
</reference>
<keyword evidence="2" id="KW-0464">Manganese</keyword>
<protein>
    <submittedName>
        <fullName evidence="4">N-acyl-L-amino acid amidohydrolase</fullName>
    </submittedName>
</protein>
<dbReference type="RefSeq" id="WP_088094574.1">
    <property type="nucleotide sequence ID" value="NZ_CP189809.1"/>
</dbReference>
<dbReference type="Pfam" id="PF01546">
    <property type="entry name" value="Peptidase_M20"/>
    <property type="match status" value="1"/>
</dbReference>
<dbReference type="GO" id="GO:0050118">
    <property type="term" value="F:N-acetyldiaminopimelate deacetylase activity"/>
    <property type="evidence" value="ECO:0007669"/>
    <property type="project" value="UniProtKB-ARBA"/>
</dbReference>
<evidence type="ECO:0000313" key="5">
    <source>
        <dbReference type="Proteomes" id="UP000195321"/>
    </source>
</evidence>
<comment type="cofactor">
    <cofactor evidence="2">
        <name>Mn(2+)</name>
        <dbReference type="ChEBI" id="CHEBI:29035"/>
    </cofactor>
    <text evidence="2">The Mn(2+) ion enhances activity.</text>
</comment>
<dbReference type="Pfam" id="PF07687">
    <property type="entry name" value="M20_dimer"/>
    <property type="match status" value="1"/>
</dbReference>
<keyword evidence="2" id="KW-0479">Metal-binding</keyword>
<evidence type="ECO:0000256" key="1">
    <source>
        <dbReference type="ARBA" id="ARBA00022801"/>
    </source>
</evidence>
<dbReference type="EMBL" id="MWPX01000049">
    <property type="protein sequence ID" value="OUM46341.1"/>
    <property type="molecule type" value="Genomic_DNA"/>
</dbReference>
<dbReference type="Gene3D" id="3.40.630.10">
    <property type="entry name" value="Zn peptidases"/>
    <property type="match status" value="1"/>
</dbReference>
<name>A0A1Y3MBU5_9BACI</name>
<evidence type="ECO:0000313" key="4">
    <source>
        <dbReference type="EMBL" id="OUM46341.1"/>
    </source>
</evidence>
<dbReference type="Gene3D" id="3.30.70.360">
    <property type="match status" value="1"/>
</dbReference>
<dbReference type="SUPFAM" id="SSF53187">
    <property type="entry name" value="Zn-dependent exopeptidases"/>
    <property type="match status" value="1"/>
</dbReference>
<dbReference type="InterPro" id="IPR002933">
    <property type="entry name" value="Peptidase_M20"/>
</dbReference>
<dbReference type="AlphaFoldDB" id="A0A1Y3MBU5"/>
<dbReference type="PANTHER" id="PTHR11014">
    <property type="entry name" value="PEPTIDASE M20 FAMILY MEMBER"/>
    <property type="match status" value="1"/>
</dbReference>
<dbReference type="InterPro" id="IPR036264">
    <property type="entry name" value="Bact_exopeptidase_dim_dom"/>
</dbReference>
<feature type="domain" description="Peptidase M20 dimerisation" evidence="3">
    <location>
        <begin position="186"/>
        <end position="282"/>
    </location>
</feature>
<feature type="binding site" evidence="2">
    <location>
        <position position="137"/>
    </location>
    <ligand>
        <name>Mn(2+)</name>
        <dbReference type="ChEBI" id="CHEBI:29035"/>
        <label>2</label>
    </ligand>
</feature>
<evidence type="ECO:0000259" key="3">
    <source>
        <dbReference type="Pfam" id="PF07687"/>
    </source>
</evidence>
<organism evidence="4 5">
    <name type="scientific">Bacillus pseudomycoides</name>
    <dbReference type="NCBI Taxonomy" id="64104"/>
    <lineage>
        <taxon>Bacteria</taxon>
        <taxon>Bacillati</taxon>
        <taxon>Bacillota</taxon>
        <taxon>Bacilli</taxon>
        <taxon>Bacillales</taxon>
        <taxon>Bacillaceae</taxon>
        <taxon>Bacillus</taxon>
        <taxon>Bacillus cereus group</taxon>
    </lineage>
</organism>
<dbReference type="InterPro" id="IPR017439">
    <property type="entry name" value="Amidohydrolase"/>
</dbReference>
<dbReference type="Proteomes" id="UP000195321">
    <property type="component" value="Unassembled WGS sequence"/>
</dbReference>
<feature type="binding site" evidence="2">
    <location>
        <position position="103"/>
    </location>
    <ligand>
        <name>Mn(2+)</name>
        <dbReference type="ChEBI" id="CHEBI:29035"/>
        <label>2</label>
    </ligand>
</feature>
<dbReference type="PIRSF" id="PIRSF005962">
    <property type="entry name" value="Pept_M20D_amidohydro"/>
    <property type="match status" value="1"/>
</dbReference>
<feature type="binding site" evidence="2">
    <location>
        <position position="361"/>
    </location>
    <ligand>
        <name>Mn(2+)</name>
        <dbReference type="ChEBI" id="CHEBI:29035"/>
        <label>2</label>
    </ligand>
</feature>
<proteinExistence type="predicted"/>
<dbReference type="GO" id="GO:0046872">
    <property type="term" value="F:metal ion binding"/>
    <property type="evidence" value="ECO:0007669"/>
    <property type="project" value="UniProtKB-KW"/>
</dbReference>
<dbReference type="GO" id="GO:0019877">
    <property type="term" value="P:diaminopimelate biosynthetic process"/>
    <property type="evidence" value="ECO:0007669"/>
    <property type="project" value="UniProtKB-ARBA"/>
</dbReference>
<gene>
    <name evidence="4" type="ORF">BW425_24240</name>
</gene>
<accession>A0A1Y3MBU5</accession>
<keyword evidence="1 4" id="KW-0378">Hydrolase</keyword>
<dbReference type="InterPro" id="IPR011650">
    <property type="entry name" value="Peptidase_M20_dimer"/>
</dbReference>
<feature type="binding site" evidence="2">
    <location>
        <position position="101"/>
    </location>
    <ligand>
        <name>Mn(2+)</name>
        <dbReference type="ChEBI" id="CHEBI:29035"/>
        <label>2</label>
    </ligand>
</feature>
<dbReference type="PANTHER" id="PTHR11014:SF63">
    <property type="entry name" value="METALLOPEPTIDASE, PUTATIVE (AFU_ORTHOLOGUE AFUA_6G09600)-RELATED"/>
    <property type="match status" value="1"/>
</dbReference>
<evidence type="ECO:0000256" key="2">
    <source>
        <dbReference type="PIRSR" id="PIRSR005962-1"/>
    </source>
</evidence>